<dbReference type="AlphaFoldDB" id="A0A9P1MXH2"/>
<dbReference type="PANTHER" id="PTHR11082">
    <property type="entry name" value="TRNA-DIHYDROURIDINE SYNTHASE"/>
    <property type="match status" value="1"/>
</dbReference>
<name>A0A9P1MXH2_9PELO</name>
<comment type="catalytic activity">
    <reaction evidence="13">
        <text>5,6-dihydrouridine(17) in tRNA + NADP(+) = uridine(17) in tRNA + NADPH + H(+)</text>
        <dbReference type="Rhea" id="RHEA:53368"/>
        <dbReference type="Rhea" id="RHEA-COMP:13541"/>
        <dbReference type="Rhea" id="RHEA-COMP:13542"/>
        <dbReference type="ChEBI" id="CHEBI:15378"/>
        <dbReference type="ChEBI" id="CHEBI:57783"/>
        <dbReference type="ChEBI" id="CHEBI:58349"/>
        <dbReference type="ChEBI" id="CHEBI:65315"/>
        <dbReference type="ChEBI" id="CHEBI:74443"/>
        <dbReference type="EC" id="1.3.1.88"/>
    </reaction>
    <physiologicalReaction direction="right-to-left" evidence="13">
        <dbReference type="Rhea" id="RHEA:53370"/>
    </physiologicalReaction>
</comment>
<evidence type="ECO:0000256" key="9">
    <source>
        <dbReference type="ARBA" id="ARBA00038890"/>
    </source>
</evidence>
<evidence type="ECO:0000256" key="12">
    <source>
        <dbReference type="ARBA" id="ARBA00048934"/>
    </source>
</evidence>
<keyword evidence="7" id="KW-0520">NAD</keyword>
<dbReference type="FunFam" id="3.20.20.70:FF:000308">
    <property type="entry name" value="Protein CBG12371"/>
    <property type="match status" value="1"/>
</dbReference>
<comment type="catalytic activity">
    <reaction evidence="10">
        <text>5,6-dihydrouridine(17) in tRNA + NAD(+) = uridine(17) in tRNA + NADH + H(+)</text>
        <dbReference type="Rhea" id="RHEA:53372"/>
        <dbReference type="Rhea" id="RHEA-COMP:13541"/>
        <dbReference type="Rhea" id="RHEA-COMP:13542"/>
        <dbReference type="ChEBI" id="CHEBI:15378"/>
        <dbReference type="ChEBI" id="CHEBI:57540"/>
        <dbReference type="ChEBI" id="CHEBI:57945"/>
        <dbReference type="ChEBI" id="CHEBI:65315"/>
        <dbReference type="ChEBI" id="CHEBI:74443"/>
        <dbReference type="EC" id="1.3.1.88"/>
    </reaction>
    <physiologicalReaction direction="right-to-left" evidence="10">
        <dbReference type="Rhea" id="RHEA:53374"/>
    </physiologicalReaction>
</comment>
<evidence type="ECO:0000256" key="3">
    <source>
        <dbReference type="ARBA" id="ARBA00022643"/>
    </source>
</evidence>
<reference evidence="15" key="1">
    <citation type="submission" date="2022-11" db="EMBL/GenBank/DDBJ databases">
        <authorList>
            <person name="Kikuchi T."/>
        </authorList>
    </citation>
    <scope>NUCLEOTIDE SEQUENCE</scope>
    <source>
        <strain evidence="15">PS1010</strain>
    </source>
</reference>
<evidence type="ECO:0000256" key="11">
    <source>
        <dbReference type="ARBA" id="ARBA00047652"/>
    </source>
</evidence>
<evidence type="ECO:0000256" key="2">
    <source>
        <dbReference type="ARBA" id="ARBA00022630"/>
    </source>
</evidence>
<evidence type="ECO:0000313" key="16">
    <source>
        <dbReference type="Proteomes" id="UP001152747"/>
    </source>
</evidence>
<comment type="caution">
    <text evidence="15">The sequence shown here is derived from an EMBL/GenBank/DDBJ whole genome shotgun (WGS) entry which is preliminary data.</text>
</comment>
<evidence type="ECO:0000256" key="5">
    <source>
        <dbReference type="ARBA" id="ARBA00022857"/>
    </source>
</evidence>
<dbReference type="EMBL" id="CANHGI010000001">
    <property type="protein sequence ID" value="CAI5440395.1"/>
    <property type="molecule type" value="Genomic_DNA"/>
</dbReference>
<dbReference type="PANTHER" id="PTHR11082:SF5">
    <property type="entry name" value="TRNA-DIHYDROURIDINE(16_17) SYNTHASE [NAD(P)(+)]-LIKE"/>
    <property type="match status" value="1"/>
</dbReference>
<comment type="catalytic activity">
    <reaction evidence="12">
        <text>5,6-dihydrouridine(16) in tRNA + NAD(+) = uridine(16) in tRNA + NADH + H(+)</text>
        <dbReference type="Rhea" id="RHEA:53380"/>
        <dbReference type="Rhea" id="RHEA-COMP:13543"/>
        <dbReference type="Rhea" id="RHEA-COMP:13544"/>
        <dbReference type="ChEBI" id="CHEBI:15378"/>
        <dbReference type="ChEBI" id="CHEBI:57540"/>
        <dbReference type="ChEBI" id="CHEBI:57945"/>
        <dbReference type="ChEBI" id="CHEBI:65315"/>
        <dbReference type="ChEBI" id="CHEBI:74443"/>
        <dbReference type="EC" id="1.3.1.88"/>
    </reaction>
    <physiologicalReaction direction="right-to-left" evidence="12">
        <dbReference type="Rhea" id="RHEA:53382"/>
    </physiologicalReaction>
</comment>
<accession>A0A9P1MXH2</accession>
<evidence type="ECO:0000256" key="7">
    <source>
        <dbReference type="ARBA" id="ARBA00023027"/>
    </source>
</evidence>
<dbReference type="PROSITE" id="PS01136">
    <property type="entry name" value="UPF0034"/>
    <property type="match status" value="1"/>
</dbReference>
<comment type="catalytic activity">
    <reaction evidence="11">
        <text>5,6-dihydrouridine(16) in tRNA + NADP(+) = uridine(16) in tRNA + NADPH + H(+)</text>
        <dbReference type="Rhea" id="RHEA:53376"/>
        <dbReference type="Rhea" id="RHEA-COMP:13543"/>
        <dbReference type="Rhea" id="RHEA-COMP:13544"/>
        <dbReference type="ChEBI" id="CHEBI:15378"/>
        <dbReference type="ChEBI" id="CHEBI:57783"/>
        <dbReference type="ChEBI" id="CHEBI:58349"/>
        <dbReference type="ChEBI" id="CHEBI:65315"/>
        <dbReference type="ChEBI" id="CHEBI:74443"/>
        <dbReference type="EC" id="1.3.1.88"/>
    </reaction>
    <physiologicalReaction direction="right-to-left" evidence="11">
        <dbReference type="Rhea" id="RHEA:53378"/>
    </physiologicalReaction>
</comment>
<evidence type="ECO:0000259" key="14">
    <source>
        <dbReference type="Pfam" id="PF01207"/>
    </source>
</evidence>
<dbReference type="SUPFAM" id="SSF51395">
    <property type="entry name" value="FMN-linked oxidoreductases"/>
    <property type="match status" value="1"/>
</dbReference>
<keyword evidence="4" id="KW-0819">tRNA processing</keyword>
<keyword evidence="2" id="KW-0285">Flavoprotein</keyword>
<dbReference type="Proteomes" id="UP001152747">
    <property type="component" value="Unassembled WGS sequence"/>
</dbReference>
<evidence type="ECO:0000256" key="1">
    <source>
        <dbReference type="ARBA" id="ARBA00001917"/>
    </source>
</evidence>
<dbReference type="InterPro" id="IPR013785">
    <property type="entry name" value="Aldolase_TIM"/>
</dbReference>
<dbReference type="EC" id="1.3.1.88" evidence="9"/>
<feature type="domain" description="DUS-like FMN-binding" evidence="14">
    <location>
        <begin position="67"/>
        <end position="351"/>
    </location>
</feature>
<evidence type="ECO:0000256" key="6">
    <source>
        <dbReference type="ARBA" id="ARBA00023002"/>
    </source>
</evidence>
<evidence type="ECO:0000313" key="15">
    <source>
        <dbReference type="EMBL" id="CAI5440395.1"/>
    </source>
</evidence>
<protein>
    <recommendedName>
        <fullName evidence="9">tRNA-dihydrouridine(16/17) synthase [NAD(P)(+)]</fullName>
        <ecNumber evidence="9">1.3.1.88</ecNumber>
    </recommendedName>
</protein>
<dbReference type="GO" id="GO:0050660">
    <property type="term" value="F:flavin adenine dinucleotide binding"/>
    <property type="evidence" value="ECO:0007669"/>
    <property type="project" value="InterPro"/>
</dbReference>
<dbReference type="Gene3D" id="3.20.20.70">
    <property type="entry name" value="Aldolase class I"/>
    <property type="match status" value="1"/>
</dbReference>
<dbReference type="CDD" id="cd02801">
    <property type="entry name" value="DUS_like_FMN"/>
    <property type="match status" value="1"/>
</dbReference>
<dbReference type="OrthoDB" id="272303at2759"/>
<gene>
    <name evidence="15" type="ORF">CAMP_LOCUS3032</name>
</gene>
<keyword evidence="6" id="KW-0560">Oxidoreductase</keyword>
<keyword evidence="5" id="KW-0521">NADP</keyword>
<keyword evidence="3" id="KW-0288">FMN</keyword>
<organism evidence="15 16">
    <name type="scientific">Caenorhabditis angaria</name>
    <dbReference type="NCBI Taxonomy" id="860376"/>
    <lineage>
        <taxon>Eukaryota</taxon>
        <taxon>Metazoa</taxon>
        <taxon>Ecdysozoa</taxon>
        <taxon>Nematoda</taxon>
        <taxon>Chromadorea</taxon>
        <taxon>Rhabditida</taxon>
        <taxon>Rhabditina</taxon>
        <taxon>Rhabditomorpha</taxon>
        <taxon>Rhabditoidea</taxon>
        <taxon>Rhabditidae</taxon>
        <taxon>Peloderinae</taxon>
        <taxon>Caenorhabditis</taxon>
    </lineage>
</organism>
<dbReference type="InterPro" id="IPR018517">
    <property type="entry name" value="tRNA_hU_synthase_CS"/>
</dbReference>
<evidence type="ECO:0000256" key="10">
    <source>
        <dbReference type="ARBA" id="ARBA00047287"/>
    </source>
</evidence>
<sequence length="381" mass="43695">MESETTPEGYIVEKCGEAEAEEKNPEIFRFAKRMQIEPKIRNSPEKIEENRGFWRRIFEEKKITKVAAPMVDQSELAFRVLVRKYGAQLTYTPMIHAHLFVTDGTYRRNSMALIEKDRPIIVQFCANKVDTFLSACRLVEGHCDGVDLNLGCPQMVAKRGRYGSWLQDEIELICDMVEAVRDFCQLPISCKIRVRESREETVKYAKRLVEAGASMLTVHGRFREMKGAKTGLADWTRIRDVVDAIQKPYGIPIVANGNIQFPGDVERCIESTGAIAVMSAEGLLYNPLIFRDAGPCHVETWKIAKEYLELAKMYSAGASAMRAHVFRICHHSLLEYEDLRMRVSLEHRCEDFQKIVEELGRRYEQCSKISNFVSKCSKFQV</sequence>
<comment type="similarity">
    <text evidence="8">Belongs to the Dus family. Dus1 subfamily.</text>
</comment>
<evidence type="ECO:0000256" key="8">
    <source>
        <dbReference type="ARBA" id="ARBA00038313"/>
    </source>
</evidence>
<dbReference type="Pfam" id="PF01207">
    <property type="entry name" value="Dus"/>
    <property type="match status" value="1"/>
</dbReference>
<comment type="cofactor">
    <cofactor evidence="1">
        <name>FMN</name>
        <dbReference type="ChEBI" id="CHEBI:58210"/>
    </cofactor>
</comment>
<keyword evidence="16" id="KW-1185">Reference proteome</keyword>
<proteinExistence type="inferred from homology"/>
<evidence type="ECO:0000256" key="13">
    <source>
        <dbReference type="ARBA" id="ARBA00049467"/>
    </source>
</evidence>
<dbReference type="InterPro" id="IPR035587">
    <property type="entry name" value="DUS-like_FMN-bd"/>
</dbReference>
<evidence type="ECO:0000256" key="4">
    <source>
        <dbReference type="ARBA" id="ARBA00022694"/>
    </source>
</evidence>
<dbReference type="GO" id="GO:0017150">
    <property type="term" value="F:tRNA dihydrouridine synthase activity"/>
    <property type="evidence" value="ECO:0007669"/>
    <property type="project" value="InterPro"/>
</dbReference>